<protein>
    <submittedName>
        <fullName evidence="1">Uncharacterized protein</fullName>
    </submittedName>
</protein>
<dbReference type="OrthoDB" id="2382881at2759"/>
<evidence type="ECO:0000313" key="1">
    <source>
        <dbReference type="EMBL" id="KFK34806.1"/>
    </source>
</evidence>
<dbReference type="Gramene" id="KFK34806">
    <property type="protein sequence ID" value="KFK34806"/>
    <property type="gene ID" value="AALP_AA5G195800"/>
</dbReference>
<accession>A0A087GY54</accession>
<name>A0A087GY54_ARAAL</name>
<organism evidence="1 2">
    <name type="scientific">Arabis alpina</name>
    <name type="common">Alpine rock-cress</name>
    <dbReference type="NCBI Taxonomy" id="50452"/>
    <lineage>
        <taxon>Eukaryota</taxon>
        <taxon>Viridiplantae</taxon>
        <taxon>Streptophyta</taxon>
        <taxon>Embryophyta</taxon>
        <taxon>Tracheophyta</taxon>
        <taxon>Spermatophyta</taxon>
        <taxon>Magnoliopsida</taxon>
        <taxon>eudicotyledons</taxon>
        <taxon>Gunneridae</taxon>
        <taxon>Pentapetalae</taxon>
        <taxon>rosids</taxon>
        <taxon>malvids</taxon>
        <taxon>Brassicales</taxon>
        <taxon>Brassicaceae</taxon>
        <taxon>Arabideae</taxon>
        <taxon>Arabis</taxon>
    </lineage>
</organism>
<keyword evidence="2" id="KW-1185">Reference proteome</keyword>
<evidence type="ECO:0000313" key="2">
    <source>
        <dbReference type="Proteomes" id="UP000029120"/>
    </source>
</evidence>
<dbReference type="Proteomes" id="UP000029120">
    <property type="component" value="Chromosome 5"/>
</dbReference>
<reference evidence="2" key="1">
    <citation type="journal article" date="2015" name="Nat. Plants">
        <title>Genome expansion of Arabis alpina linked with retrotransposition and reduced symmetric DNA methylation.</title>
        <authorList>
            <person name="Willing E.M."/>
            <person name="Rawat V."/>
            <person name="Mandakova T."/>
            <person name="Maumus F."/>
            <person name="James G.V."/>
            <person name="Nordstroem K.J."/>
            <person name="Becker C."/>
            <person name="Warthmann N."/>
            <person name="Chica C."/>
            <person name="Szarzynska B."/>
            <person name="Zytnicki M."/>
            <person name="Albani M.C."/>
            <person name="Kiefer C."/>
            <person name="Bergonzi S."/>
            <person name="Castaings L."/>
            <person name="Mateos J.L."/>
            <person name="Berns M.C."/>
            <person name="Bujdoso N."/>
            <person name="Piofczyk T."/>
            <person name="de Lorenzo L."/>
            <person name="Barrero-Sicilia C."/>
            <person name="Mateos I."/>
            <person name="Piednoel M."/>
            <person name="Hagmann J."/>
            <person name="Chen-Min-Tao R."/>
            <person name="Iglesias-Fernandez R."/>
            <person name="Schuster S.C."/>
            <person name="Alonso-Blanco C."/>
            <person name="Roudier F."/>
            <person name="Carbonero P."/>
            <person name="Paz-Ares J."/>
            <person name="Davis S.J."/>
            <person name="Pecinka A."/>
            <person name="Quesneville H."/>
            <person name="Colot V."/>
            <person name="Lysak M.A."/>
            <person name="Weigel D."/>
            <person name="Coupland G."/>
            <person name="Schneeberger K."/>
        </authorList>
    </citation>
    <scope>NUCLEOTIDE SEQUENCE [LARGE SCALE GENOMIC DNA]</scope>
    <source>
        <strain evidence="2">cv. Pajares</strain>
    </source>
</reference>
<dbReference type="AlphaFoldDB" id="A0A087GY54"/>
<gene>
    <name evidence="1" type="ordered locus">AALP_Aa5g195800</name>
</gene>
<proteinExistence type="predicted"/>
<dbReference type="EMBL" id="CM002873">
    <property type="protein sequence ID" value="KFK34806.1"/>
    <property type="molecule type" value="Genomic_DNA"/>
</dbReference>
<sequence length="66" mass="7722">MYMKGGFGKRTGLELFDDLSPVEICFEDPSVDLDIKALITSKKLISQWKHRSSSYQEFLSKYHLHR</sequence>